<dbReference type="AlphaFoldDB" id="A0A0G9JWH8"/>
<dbReference type="PATRIC" id="fig|1447256.3.peg.1969"/>
<dbReference type="EMBL" id="JAIQ01000139">
    <property type="protein sequence ID" value="KLD97979.1"/>
    <property type="molecule type" value="Genomic_DNA"/>
</dbReference>
<accession>A0A0G9JWH8</accession>
<comment type="caution">
    <text evidence="2">The sequence shown here is derived from an EMBL/GenBank/DDBJ whole genome shotgun (WGS) entry which is preliminary data.</text>
</comment>
<sequence length="195" mass="23252">MKNQITIVNEDMTVSHRVIAEQTDNKEVSVANLINKYISDFEVFGKVHFKNEAIKNTKNRINEIVTYYLNEQQSYLLLTYLRNSEIVRNFKIALVKAFFEIKKQLENKSSNTDIQIELSELRQEIKDLKKQLILKEDENPFKGFYGPNWAFRKRENEYAYSRKDWMLLLNECERTLVSERQNRKYKQLLILGASK</sequence>
<protein>
    <submittedName>
        <fullName evidence="2">Uncharacterized protein</fullName>
    </submittedName>
</protein>
<evidence type="ECO:0000256" key="1">
    <source>
        <dbReference type="SAM" id="Coils"/>
    </source>
</evidence>
<dbReference type="Pfam" id="PF09669">
    <property type="entry name" value="Phage_pRha"/>
    <property type="match status" value="1"/>
</dbReference>
<evidence type="ECO:0000313" key="2">
    <source>
        <dbReference type="EMBL" id="KLD97979.1"/>
    </source>
</evidence>
<dbReference type="Proteomes" id="UP000035514">
    <property type="component" value="Unassembled WGS sequence"/>
</dbReference>
<name>A0A0G9JWH8_9BACT</name>
<dbReference type="InterPro" id="IPR014054">
    <property type="entry name" value="Phage_regulatory_Rha"/>
</dbReference>
<feature type="coiled-coil region" evidence="1">
    <location>
        <begin position="111"/>
        <end position="138"/>
    </location>
</feature>
<evidence type="ECO:0000313" key="3">
    <source>
        <dbReference type="Proteomes" id="UP000035514"/>
    </source>
</evidence>
<gene>
    <name evidence="2" type="ORF">AA20_10085</name>
</gene>
<keyword evidence="1" id="KW-0175">Coiled coil</keyword>
<organism evidence="2 3">
    <name type="scientific">Aliarcobacter butzleri L348</name>
    <dbReference type="NCBI Taxonomy" id="1447256"/>
    <lineage>
        <taxon>Bacteria</taxon>
        <taxon>Pseudomonadati</taxon>
        <taxon>Campylobacterota</taxon>
        <taxon>Epsilonproteobacteria</taxon>
        <taxon>Campylobacterales</taxon>
        <taxon>Arcobacteraceae</taxon>
        <taxon>Aliarcobacter</taxon>
    </lineage>
</organism>
<proteinExistence type="predicted"/>
<reference evidence="2 3" key="1">
    <citation type="submission" date="2014-01" db="EMBL/GenBank/DDBJ databases">
        <title>Development of a Comparative Genomic Fingerprinting Assay for High Resolution Genotyping of Arcobacter butzleri.</title>
        <authorList>
            <person name="Webb A.L."/>
            <person name="Inglis G.D."/>
            <person name="Kruczkiewicz P."/>
            <person name="Selinger L.B."/>
            <person name="Taboada E.N."/>
        </authorList>
    </citation>
    <scope>NUCLEOTIDE SEQUENCE [LARGE SCALE GENOMIC DNA]</scope>
    <source>
        <strain evidence="2 3">L348</strain>
    </source>
</reference>
<dbReference type="RefSeq" id="WP_052943053.1">
    <property type="nucleotide sequence ID" value="NZ_JAIQ01000139.1"/>
</dbReference>